<dbReference type="EMBL" id="JAUEPR010000322">
    <property type="protein sequence ID" value="KAK0458378.1"/>
    <property type="molecule type" value="Genomic_DNA"/>
</dbReference>
<keyword evidence="3" id="KW-0788">Thiol protease</keyword>
<evidence type="ECO:0000313" key="6">
    <source>
        <dbReference type="EMBL" id="KAK0458378.1"/>
    </source>
</evidence>
<organism evidence="6 7">
    <name type="scientific">Armillaria novae-zelandiae</name>
    <dbReference type="NCBI Taxonomy" id="153914"/>
    <lineage>
        <taxon>Eukaryota</taxon>
        <taxon>Fungi</taxon>
        <taxon>Dikarya</taxon>
        <taxon>Basidiomycota</taxon>
        <taxon>Agaricomycotina</taxon>
        <taxon>Agaricomycetes</taxon>
        <taxon>Agaricomycetidae</taxon>
        <taxon>Agaricales</taxon>
        <taxon>Marasmiineae</taxon>
        <taxon>Physalacriaceae</taxon>
        <taxon>Armillaria</taxon>
    </lineage>
</organism>
<dbReference type="GO" id="GO:0004197">
    <property type="term" value="F:cysteine-type endopeptidase activity"/>
    <property type="evidence" value="ECO:0007669"/>
    <property type="project" value="InterPro"/>
</dbReference>
<protein>
    <submittedName>
        <fullName evidence="6">Caspase domain-containing protein</fullName>
    </submittedName>
</protein>
<evidence type="ECO:0000256" key="2">
    <source>
        <dbReference type="ARBA" id="ARBA00022703"/>
    </source>
</evidence>
<dbReference type="InterPro" id="IPR050452">
    <property type="entry name" value="Metacaspase"/>
</dbReference>
<dbReference type="AlphaFoldDB" id="A0AA39KCP2"/>
<sequence>QQYADELHELYHIRRSFAQPRVPRSENDRPSAESILSQASKSDKLPDGSRIWALIVGINEYEDAPLNGCVNDADLMMEFITKDLRVPQEHVTYLLNKSATRAKIISALWKLCTDKSILHKAIVVIYFAGHGSSYVCSECHSVEPGEKPQPPSDVPRYCCPVEAICPFDRGIINDQFRSGVPDIGDREINTILGKIAHPGRRITVIFDCCHSGGGARQILKPNARTLPPLSRAVYDDMCRESMRLP</sequence>
<dbReference type="Gene3D" id="3.40.50.1460">
    <property type="match status" value="1"/>
</dbReference>
<keyword evidence="7" id="KW-1185">Reference proteome</keyword>
<dbReference type="PANTHER" id="PTHR48104">
    <property type="entry name" value="METACASPASE-4"/>
    <property type="match status" value="1"/>
</dbReference>
<keyword evidence="2" id="KW-0053">Apoptosis</keyword>
<evidence type="ECO:0000256" key="4">
    <source>
        <dbReference type="SAM" id="MobiDB-lite"/>
    </source>
</evidence>
<feature type="non-terminal residue" evidence="6">
    <location>
        <position position="245"/>
    </location>
</feature>
<comment type="caution">
    <text evidence="6">The sequence shown here is derived from an EMBL/GenBank/DDBJ whole genome shotgun (WGS) entry which is preliminary data.</text>
</comment>
<dbReference type="SUPFAM" id="SSF52129">
    <property type="entry name" value="Caspase-like"/>
    <property type="match status" value="1"/>
</dbReference>
<evidence type="ECO:0000259" key="5">
    <source>
        <dbReference type="Pfam" id="PF00656"/>
    </source>
</evidence>
<gene>
    <name evidence="6" type="ORF">IW261DRAFT_1657707</name>
</gene>
<dbReference type="InterPro" id="IPR029030">
    <property type="entry name" value="Caspase-like_dom_sf"/>
</dbReference>
<dbReference type="GO" id="GO:0006508">
    <property type="term" value="P:proteolysis"/>
    <property type="evidence" value="ECO:0007669"/>
    <property type="project" value="InterPro"/>
</dbReference>
<comment type="similarity">
    <text evidence="1">Belongs to the peptidase C14B family.</text>
</comment>
<evidence type="ECO:0000256" key="1">
    <source>
        <dbReference type="ARBA" id="ARBA00009005"/>
    </source>
</evidence>
<keyword evidence="3" id="KW-0378">Hydrolase</keyword>
<dbReference type="InterPro" id="IPR011600">
    <property type="entry name" value="Pept_C14_caspase"/>
</dbReference>
<dbReference type="PANTHER" id="PTHR48104:SF30">
    <property type="entry name" value="METACASPASE-1"/>
    <property type="match status" value="1"/>
</dbReference>
<keyword evidence="3" id="KW-0645">Protease</keyword>
<feature type="domain" description="Peptidase C14 caspase" evidence="5">
    <location>
        <begin position="52"/>
        <end position="212"/>
    </location>
</feature>
<feature type="non-terminal residue" evidence="6">
    <location>
        <position position="1"/>
    </location>
</feature>
<dbReference type="GO" id="GO:0006915">
    <property type="term" value="P:apoptotic process"/>
    <property type="evidence" value="ECO:0007669"/>
    <property type="project" value="UniProtKB-KW"/>
</dbReference>
<evidence type="ECO:0000256" key="3">
    <source>
        <dbReference type="ARBA" id="ARBA00022807"/>
    </source>
</evidence>
<evidence type="ECO:0000313" key="7">
    <source>
        <dbReference type="Proteomes" id="UP001175227"/>
    </source>
</evidence>
<feature type="region of interest" description="Disordered" evidence="4">
    <location>
        <begin position="20"/>
        <end position="45"/>
    </location>
</feature>
<reference evidence="6" key="1">
    <citation type="submission" date="2023-06" db="EMBL/GenBank/DDBJ databases">
        <authorList>
            <consortium name="Lawrence Berkeley National Laboratory"/>
            <person name="Ahrendt S."/>
            <person name="Sahu N."/>
            <person name="Indic B."/>
            <person name="Wong-Bajracharya J."/>
            <person name="Merenyi Z."/>
            <person name="Ke H.-M."/>
            <person name="Monk M."/>
            <person name="Kocsube S."/>
            <person name="Drula E."/>
            <person name="Lipzen A."/>
            <person name="Balint B."/>
            <person name="Henrissat B."/>
            <person name="Andreopoulos B."/>
            <person name="Martin F.M."/>
            <person name="Harder C.B."/>
            <person name="Rigling D."/>
            <person name="Ford K.L."/>
            <person name="Foster G.D."/>
            <person name="Pangilinan J."/>
            <person name="Papanicolaou A."/>
            <person name="Barry K."/>
            <person name="LaButti K."/>
            <person name="Viragh M."/>
            <person name="Koriabine M."/>
            <person name="Yan M."/>
            <person name="Riley R."/>
            <person name="Champramary S."/>
            <person name="Plett K.L."/>
            <person name="Tsai I.J."/>
            <person name="Slot J."/>
            <person name="Sipos G."/>
            <person name="Plett J."/>
            <person name="Nagy L.G."/>
            <person name="Grigoriev I.V."/>
        </authorList>
    </citation>
    <scope>NUCLEOTIDE SEQUENCE</scope>
    <source>
        <strain evidence="6">ICMP 16352</strain>
    </source>
</reference>
<dbReference type="Pfam" id="PF00656">
    <property type="entry name" value="Peptidase_C14"/>
    <property type="match status" value="1"/>
</dbReference>
<name>A0AA39KCP2_9AGAR</name>
<proteinExistence type="inferred from homology"/>
<accession>A0AA39KCP2</accession>
<dbReference type="Proteomes" id="UP001175227">
    <property type="component" value="Unassembled WGS sequence"/>
</dbReference>
<dbReference type="GO" id="GO:0005737">
    <property type="term" value="C:cytoplasm"/>
    <property type="evidence" value="ECO:0007669"/>
    <property type="project" value="TreeGrafter"/>
</dbReference>